<evidence type="ECO:0000256" key="6">
    <source>
        <dbReference type="ARBA" id="ARBA00022833"/>
    </source>
</evidence>
<evidence type="ECO:0000313" key="11">
    <source>
        <dbReference type="Proteomes" id="UP000220246"/>
    </source>
</evidence>
<dbReference type="InterPro" id="IPR016193">
    <property type="entry name" value="Cytidine_deaminase-like"/>
</dbReference>
<comment type="caution">
    <text evidence="10">The sequence shown here is derived from an EMBL/GenBank/DDBJ whole genome shotgun (WGS) entry which is preliminary data.</text>
</comment>
<dbReference type="SUPFAM" id="SSF53927">
    <property type="entry name" value="Cytidine deaminase-like"/>
    <property type="match status" value="1"/>
</dbReference>
<feature type="binding site" evidence="8">
    <location>
        <position position="67"/>
    </location>
    <ligand>
        <name>Zn(2+)</name>
        <dbReference type="ChEBI" id="CHEBI:29105"/>
        <note>catalytic</note>
    </ligand>
</feature>
<gene>
    <name evidence="8" type="primary">tadA</name>
    <name evidence="10" type="ORF">CRM82_12015</name>
</gene>
<keyword evidence="4 8" id="KW-0479">Metal-binding</keyword>
<evidence type="ECO:0000313" key="10">
    <source>
        <dbReference type="EMBL" id="PEH89226.1"/>
    </source>
</evidence>
<dbReference type="Proteomes" id="UP000220246">
    <property type="component" value="Unassembled WGS sequence"/>
</dbReference>
<dbReference type="PANTHER" id="PTHR11079:SF202">
    <property type="entry name" value="TRNA-SPECIFIC ADENOSINE DEAMINASE"/>
    <property type="match status" value="1"/>
</dbReference>
<evidence type="ECO:0000256" key="4">
    <source>
        <dbReference type="ARBA" id="ARBA00022723"/>
    </source>
</evidence>
<keyword evidence="5 8" id="KW-0378">Hydrolase</keyword>
<evidence type="ECO:0000256" key="8">
    <source>
        <dbReference type="HAMAP-Rule" id="MF_00972"/>
    </source>
</evidence>
<dbReference type="SUPFAM" id="SSF53474">
    <property type="entry name" value="alpha/beta-Hydrolases"/>
    <property type="match status" value="1"/>
</dbReference>
<dbReference type="InterPro" id="IPR028883">
    <property type="entry name" value="tRNA_aden_deaminase"/>
</dbReference>
<dbReference type="InterPro" id="IPR016192">
    <property type="entry name" value="APOBEC/CMP_deaminase_Zn-bd"/>
</dbReference>
<dbReference type="PROSITE" id="PS00903">
    <property type="entry name" value="CYT_DCMP_DEAMINASES_1"/>
    <property type="match status" value="1"/>
</dbReference>
<comment type="function">
    <text evidence="8">Catalyzes the deamination of adenosine to inosine at the wobble position 34 of tRNA(Arg2).</text>
</comment>
<feature type="domain" description="CMP/dCMP-type deaminase" evidence="9">
    <location>
        <begin position="16"/>
        <end position="128"/>
    </location>
</feature>
<dbReference type="InterPro" id="IPR029058">
    <property type="entry name" value="AB_hydrolase_fold"/>
</dbReference>
<dbReference type="PROSITE" id="PS51747">
    <property type="entry name" value="CYT_DCMP_DEAMINASES_2"/>
    <property type="match status" value="1"/>
</dbReference>
<dbReference type="GO" id="GO:0052717">
    <property type="term" value="F:tRNA-specific adenosine-34 deaminase activity"/>
    <property type="evidence" value="ECO:0007669"/>
    <property type="project" value="UniProtKB-UniRule"/>
</dbReference>
<keyword evidence="3 8" id="KW-0819">tRNA processing</keyword>
<dbReference type="Gene3D" id="3.40.140.10">
    <property type="entry name" value="Cytidine Deaminase, domain 2"/>
    <property type="match status" value="1"/>
</dbReference>
<dbReference type="STRING" id="1219032.GCA_001515545_01297"/>
<comment type="cofactor">
    <cofactor evidence="8">
        <name>Zn(2+)</name>
        <dbReference type="ChEBI" id="CHEBI:29105"/>
    </cofactor>
    <text evidence="8">Binds 1 zinc ion per subunit.</text>
</comment>
<comment type="subunit">
    <text evidence="2 8">Homodimer.</text>
</comment>
<dbReference type="GO" id="GO:0008270">
    <property type="term" value="F:zinc ion binding"/>
    <property type="evidence" value="ECO:0007669"/>
    <property type="project" value="UniProtKB-UniRule"/>
</dbReference>
<accession>A0A2A7UVJ8</accession>
<dbReference type="Pfam" id="PF14437">
    <property type="entry name" value="MafB19-deam"/>
    <property type="match status" value="1"/>
</dbReference>
<feature type="binding site" evidence="8">
    <location>
        <position position="97"/>
    </location>
    <ligand>
        <name>Zn(2+)</name>
        <dbReference type="ChEBI" id="CHEBI:29105"/>
        <note>catalytic</note>
    </ligand>
</feature>
<comment type="catalytic activity">
    <reaction evidence="7 8">
        <text>adenosine(34) in tRNA + H2O + H(+) = inosine(34) in tRNA + NH4(+)</text>
        <dbReference type="Rhea" id="RHEA:43168"/>
        <dbReference type="Rhea" id="RHEA-COMP:10373"/>
        <dbReference type="Rhea" id="RHEA-COMP:10374"/>
        <dbReference type="ChEBI" id="CHEBI:15377"/>
        <dbReference type="ChEBI" id="CHEBI:15378"/>
        <dbReference type="ChEBI" id="CHEBI:28938"/>
        <dbReference type="ChEBI" id="CHEBI:74411"/>
        <dbReference type="ChEBI" id="CHEBI:82852"/>
        <dbReference type="EC" id="3.5.4.33"/>
    </reaction>
</comment>
<evidence type="ECO:0000256" key="3">
    <source>
        <dbReference type="ARBA" id="ARBA00022694"/>
    </source>
</evidence>
<proteinExistence type="inferred from homology"/>
<protein>
    <recommendedName>
        <fullName evidence="8">tRNA-specific adenosine deaminase</fullName>
        <ecNumber evidence="8">3.5.4.33</ecNumber>
    </recommendedName>
</protein>
<comment type="similarity">
    <text evidence="1">Belongs to the cytidine and deoxycytidylate deaminase family. ADAT2 subfamily.</text>
</comment>
<dbReference type="InterPro" id="IPR000073">
    <property type="entry name" value="AB_hydrolase_1"/>
</dbReference>
<dbReference type="HAMAP" id="MF_00972">
    <property type="entry name" value="tRNA_aden_deaminase"/>
    <property type="match status" value="1"/>
</dbReference>
<evidence type="ECO:0000259" key="9">
    <source>
        <dbReference type="PROSITE" id="PS51747"/>
    </source>
</evidence>
<dbReference type="CDD" id="cd01285">
    <property type="entry name" value="nucleoside_deaminase"/>
    <property type="match status" value="1"/>
</dbReference>
<organism evidence="10 11">
    <name type="scientific">Comamonas terrigena</name>
    <dbReference type="NCBI Taxonomy" id="32013"/>
    <lineage>
        <taxon>Bacteria</taxon>
        <taxon>Pseudomonadati</taxon>
        <taxon>Pseudomonadota</taxon>
        <taxon>Betaproteobacteria</taxon>
        <taxon>Burkholderiales</taxon>
        <taxon>Comamonadaceae</taxon>
        <taxon>Comamonas</taxon>
    </lineage>
</organism>
<dbReference type="InterPro" id="IPR058535">
    <property type="entry name" value="MafB19-deam"/>
</dbReference>
<dbReference type="RefSeq" id="WP_066534608.1">
    <property type="nucleotide sequence ID" value="NZ_PDEA01000001.1"/>
</dbReference>
<dbReference type="Gene3D" id="3.40.50.1820">
    <property type="entry name" value="alpha/beta hydrolase"/>
    <property type="match status" value="1"/>
</dbReference>
<dbReference type="InterPro" id="IPR002125">
    <property type="entry name" value="CMP_dCMP_dom"/>
</dbReference>
<feature type="binding site" evidence="8">
    <location>
        <position position="100"/>
    </location>
    <ligand>
        <name>Zn(2+)</name>
        <dbReference type="ChEBI" id="CHEBI:29105"/>
        <note>catalytic</note>
    </ligand>
</feature>
<sequence length="472" mass="50866">MPASPPLPPDASDAAVDHAHWMRHALRLAQQAAEAGEVPVGAVVVYQGQIVGEGRNAPIASGDPTAHAEVQALRDAARRLGNYRLEGCTLYVTLEPCTMCSGAMLHARVGRLVYGAAEPKTGAAGSVLNVFGYPAINHQTQVLRGVLAEECAALLARFFQQRRQAHRAAAVHPLPDTALRVPDRAFADLPDWPWQPRYRSDLPSGQGLRLAAVDEGPQGATLTWLCLAASPGWGWAFRHLIPVFLAAGHRVVVPDLPGWGRSDQPKKPQAHSAAWHQQLLQEWVEALDVRHAMLLGQGDAARLGLAVASQQPQRFVGAWLHDAWPTDALPPAWSDWQLQAARKPRWPVGAQLQQAWGLAPSAVEQAAFDAPFAAAGHRAALQAAPQCRAALPAVPAGLLHDWLAQGRCWVTRTPQAAMQHPVCSASEYEAAWKQVLPALAGYPQAMPSNPGLDWGRSQADGGARRAVEYFRP</sequence>
<evidence type="ECO:0000256" key="2">
    <source>
        <dbReference type="ARBA" id="ARBA00011738"/>
    </source>
</evidence>
<evidence type="ECO:0000256" key="1">
    <source>
        <dbReference type="ARBA" id="ARBA00010669"/>
    </source>
</evidence>
<dbReference type="OrthoDB" id="9802676at2"/>
<keyword evidence="6 8" id="KW-0862">Zinc</keyword>
<dbReference type="PANTHER" id="PTHR11079">
    <property type="entry name" value="CYTOSINE DEAMINASE FAMILY MEMBER"/>
    <property type="match status" value="1"/>
</dbReference>
<name>A0A2A7UVJ8_COMTR</name>
<dbReference type="AlphaFoldDB" id="A0A2A7UVJ8"/>
<keyword evidence="11" id="KW-1185">Reference proteome</keyword>
<dbReference type="Pfam" id="PF00561">
    <property type="entry name" value="Abhydrolase_1"/>
    <property type="match status" value="1"/>
</dbReference>
<dbReference type="EC" id="3.5.4.33" evidence="8"/>
<evidence type="ECO:0000256" key="5">
    <source>
        <dbReference type="ARBA" id="ARBA00022801"/>
    </source>
</evidence>
<dbReference type="EMBL" id="PDEA01000001">
    <property type="protein sequence ID" value="PEH89226.1"/>
    <property type="molecule type" value="Genomic_DNA"/>
</dbReference>
<feature type="active site" description="Proton donor" evidence="8">
    <location>
        <position position="69"/>
    </location>
</feature>
<dbReference type="GO" id="GO:0002100">
    <property type="term" value="P:tRNA wobble adenosine to inosine editing"/>
    <property type="evidence" value="ECO:0007669"/>
    <property type="project" value="UniProtKB-UniRule"/>
</dbReference>
<reference evidence="11" key="1">
    <citation type="submission" date="2017-09" db="EMBL/GenBank/DDBJ databases">
        <title>FDA dAtabase for Regulatory Grade micrObial Sequences (FDA-ARGOS): Supporting development and validation of Infectious Disease Dx tests.</title>
        <authorList>
            <person name="Minogue T."/>
            <person name="Wolcott M."/>
            <person name="Wasieloski L."/>
            <person name="Aguilar W."/>
            <person name="Moore D."/>
            <person name="Tallon L."/>
            <person name="Sadzewicz L."/>
            <person name="Ott S."/>
            <person name="Zhao X."/>
            <person name="Nagaraj S."/>
            <person name="Vavikolanu K."/>
            <person name="Aluvathingal J."/>
            <person name="Nadendla S."/>
            <person name="Sichtig H."/>
        </authorList>
    </citation>
    <scope>NUCLEOTIDE SEQUENCE [LARGE SCALE GENOMIC DNA]</scope>
    <source>
        <strain evidence="11">FDAARGOS_394</strain>
    </source>
</reference>
<dbReference type="FunFam" id="3.40.140.10:FF:000005">
    <property type="entry name" value="tRNA-specific adenosine deaminase"/>
    <property type="match status" value="1"/>
</dbReference>
<evidence type="ECO:0000256" key="7">
    <source>
        <dbReference type="ARBA" id="ARBA00048045"/>
    </source>
</evidence>
<dbReference type="NCBIfam" id="NF008113">
    <property type="entry name" value="PRK10860.1"/>
    <property type="match status" value="1"/>
</dbReference>